<evidence type="ECO:0008006" key="3">
    <source>
        <dbReference type="Google" id="ProtNLM"/>
    </source>
</evidence>
<dbReference type="InterPro" id="IPR029063">
    <property type="entry name" value="SAM-dependent_MTases_sf"/>
</dbReference>
<organism evidence="1 2">
    <name type="scientific">Apiospora marii</name>
    <dbReference type="NCBI Taxonomy" id="335849"/>
    <lineage>
        <taxon>Eukaryota</taxon>
        <taxon>Fungi</taxon>
        <taxon>Dikarya</taxon>
        <taxon>Ascomycota</taxon>
        <taxon>Pezizomycotina</taxon>
        <taxon>Sordariomycetes</taxon>
        <taxon>Xylariomycetidae</taxon>
        <taxon>Amphisphaeriales</taxon>
        <taxon>Apiosporaceae</taxon>
        <taxon>Apiospora</taxon>
    </lineage>
</organism>
<proteinExistence type="predicted"/>
<keyword evidence="2" id="KW-1185">Reference proteome</keyword>
<dbReference type="InterPro" id="IPR016461">
    <property type="entry name" value="COMT-like"/>
</dbReference>
<name>A0ABR1T291_9PEZI</name>
<protein>
    <recommendedName>
        <fullName evidence="3">O-methyltransferase domain-containing protein</fullName>
    </recommendedName>
</protein>
<comment type="caution">
    <text evidence="1">The sequence shown here is derived from an EMBL/GenBank/DDBJ whole genome shotgun (WGS) entry which is preliminary data.</text>
</comment>
<evidence type="ECO:0000313" key="1">
    <source>
        <dbReference type="EMBL" id="KAK8040710.1"/>
    </source>
</evidence>
<accession>A0ABR1T291</accession>
<reference evidence="1 2" key="1">
    <citation type="submission" date="2023-01" db="EMBL/GenBank/DDBJ databases">
        <title>Analysis of 21 Apiospora genomes using comparative genomics revels a genus with tremendous synthesis potential of carbohydrate active enzymes and secondary metabolites.</title>
        <authorList>
            <person name="Sorensen T."/>
        </authorList>
    </citation>
    <scope>NUCLEOTIDE SEQUENCE [LARGE SCALE GENOMIC DNA]</scope>
    <source>
        <strain evidence="1 2">CBS 20057</strain>
    </source>
</reference>
<dbReference type="EMBL" id="JAQQWI010000001">
    <property type="protein sequence ID" value="KAK8040710.1"/>
    <property type="molecule type" value="Genomic_DNA"/>
</dbReference>
<dbReference type="Gene3D" id="3.40.50.150">
    <property type="entry name" value="Vaccinia Virus protein VP39"/>
    <property type="match status" value="1"/>
</dbReference>
<evidence type="ECO:0000313" key="2">
    <source>
        <dbReference type="Proteomes" id="UP001396898"/>
    </source>
</evidence>
<dbReference type="PANTHER" id="PTHR43712:SF11">
    <property type="entry name" value="O-METHYLTRANSFERASE (AFU_ORTHOLOGUE AFUA_2G17820)-RELATED"/>
    <property type="match status" value="1"/>
</dbReference>
<gene>
    <name evidence="1" type="ORF">PG991_000498</name>
</gene>
<dbReference type="Proteomes" id="UP001396898">
    <property type="component" value="Unassembled WGS sequence"/>
</dbReference>
<sequence length="143" mass="16014">MKVARENRPIYLDGLDLEKRFFQEADSSTVVFVDSRALRKRYPNLVGRVVLQDQPEIVDHVKADLASAGIEAKVHNLFTPQPVRGAHLSTLGRKGVRAYYMGHVFHAWGNPPCKEILANIKEGMNEDSVLIIDDIVALCEESS</sequence>
<dbReference type="PROSITE" id="PS51683">
    <property type="entry name" value="SAM_OMT_II"/>
    <property type="match status" value="1"/>
</dbReference>
<dbReference type="PANTHER" id="PTHR43712">
    <property type="entry name" value="PUTATIVE (AFU_ORTHOLOGUE AFUA_4G14580)-RELATED"/>
    <property type="match status" value="1"/>
</dbReference>
<dbReference type="SUPFAM" id="SSF53335">
    <property type="entry name" value="S-adenosyl-L-methionine-dependent methyltransferases"/>
    <property type="match status" value="1"/>
</dbReference>